<dbReference type="AlphaFoldDB" id="A0A177BTZ5"/>
<dbReference type="EMBL" id="KV441574">
    <property type="protein sequence ID" value="OAF98480.1"/>
    <property type="molecule type" value="Genomic_DNA"/>
</dbReference>
<dbReference type="Proteomes" id="UP000077069">
    <property type="component" value="Unassembled WGS sequence"/>
</dbReference>
<accession>A0A177BTZ5</accession>
<evidence type="ECO:0000313" key="1">
    <source>
        <dbReference type="EMBL" id="OAF98480.1"/>
    </source>
</evidence>
<sequence>MASAPDPDVPAADSSLAPEAAYGKLPFDQFVLDSWEYTIPVEQDQKQWNEIAIQWLGMDYTSRRAYHVTALKLSNVTSDDARMPTPDQIHRVLMPHQTTEERNRALTVPHCLWIRTCYEPNLTSVFADMTRFMVAPNANFLIDNQTLYDVGDDWSKVFLRMPHIPDVEMYYADPDVVDYEVEYEPPEEVDLQPLYDADLKMKCVHFLLDKEALQRQLLKVLWLDRHGKLVWWNWMAPSNVQAFEGLLNGLGIGLSRIMEMAEVDAQYREKGVVVPYDDY</sequence>
<dbReference type="OrthoDB" id="4364812at2759"/>
<keyword evidence="2" id="KW-1185">Reference proteome</keyword>
<proteinExistence type="predicted"/>
<reference evidence="1 2" key="1">
    <citation type="submission" date="2016-05" db="EMBL/GenBank/DDBJ databases">
        <title>Comparative analysis of secretome profiles of manganese(II)-oxidizing ascomycete fungi.</title>
        <authorList>
            <consortium name="DOE Joint Genome Institute"/>
            <person name="Zeiner C.A."/>
            <person name="Purvine S.O."/>
            <person name="Zink E.M."/>
            <person name="Wu S."/>
            <person name="Pasa-Tolic L."/>
            <person name="Chaput D.L."/>
            <person name="Haridas S."/>
            <person name="Grigoriev I.V."/>
            <person name="Santelli C.M."/>
            <person name="Hansel C.M."/>
        </authorList>
    </citation>
    <scope>NUCLEOTIDE SEQUENCE [LARGE SCALE GENOMIC DNA]</scope>
    <source>
        <strain evidence="1 2">AP3s5-JAC2a</strain>
    </source>
</reference>
<dbReference type="STRING" id="1460663.A0A177BTZ5"/>
<organism evidence="1 2">
    <name type="scientific">Paraphaeosphaeria sporulosa</name>
    <dbReference type="NCBI Taxonomy" id="1460663"/>
    <lineage>
        <taxon>Eukaryota</taxon>
        <taxon>Fungi</taxon>
        <taxon>Dikarya</taxon>
        <taxon>Ascomycota</taxon>
        <taxon>Pezizomycotina</taxon>
        <taxon>Dothideomycetes</taxon>
        <taxon>Pleosporomycetidae</taxon>
        <taxon>Pleosporales</taxon>
        <taxon>Massarineae</taxon>
        <taxon>Didymosphaeriaceae</taxon>
        <taxon>Paraphaeosphaeria</taxon>
    </lineage>
</organism>
<name>A0A177BTZ5_9PLEO</name>
<protein>
    <submittedName>
        <fullName evidence="1">Uncharacterized protein</fullName>
    </submittedName>
</protein>
<dbReference type="RefSeq" id="XP_018028846.1">
    <property type="nucleotide sequence ID" value="XM_018185352.1"/>
</dbReference>
<dbReference type="InParanoid" id="A0A177BTZ5"/>
<gene>
    <name evidence="1" type="ORF">CC84DRAFT_1264921</name>
</gene>
<dbReference type="GeneID" id="28768838"/>
<evidence type="ECO:0000313" key="2">
    <source>
        <dbReference type="Proteomes" id="UP000077069"/>
    </source>
</evidence>